<feature type="transmembrane region" description="Helical" evidence="8">
    <location>
        <begin position="329"/>
        <end position="348"/>
    </location>
</feature>
<evidence type="ECO:0000256" key="6">
    <source>
        <dbReference type="ARBA" id="ARBA00022989"/>
    </source>
</evidence>
<proteinExistence type="predicted"/>
<feature type="transmembrane region" description="Helical" evidence="8">
    <location>
        <begin position="355"/>
        <end position="371"/>
    </location>
</feature>
<evidence type="ECO:0000256" key="5">
    <source>
        <dbReference type="ARBA" id="ARBA00022692"/>
    </source>
</evidence>
<evidence type="ECO:0000256" key="3">
    <source>
        <dbReference type="ARBA" id="ARBA00022676"/>
    </source>
</evidence>
<feature type="transmembrane region" description="Helical" evidence="8">
    <location>
        <begin position="79"/>
        <end position="100"/>
    </location>
</feature>
<reference evidence="10" key="1">
    <citation type="journal article" date="2020" name="mSystems">
        <title>Genome- and Community-Level Interaction Insights into Carbon Utilization and Element Cycling Functions of Hydrothermarchaeota in Hydrothermal Sediment.</title>
        <authorList>
            <person name="Zhou Z."/>
            <person name="Liu Y."/>
            <person name="Xu W."/>
            <person name="Pan J."/>
            <person name="Luo Z.H."/>
            <person name="Li M."/>
        </authorList>
    </citation>
    <scope>NUCLEOTIDE SEQUENCE [LARGE SCALE GENOMIC DNA]</scope>
    <source>
        <strain evidence="10">SpSt-961</strain>
    </source>
</reference>
<dbReference type="EMBL" id="DTOZ01000183">
    <property type="protein sequence ID" value="HGE78818.1"/>
    <property type="molecule type" value="Genomic_DNA"/>
</dbReference>
<comment type="caution">
    <text evidence="10">The sequence shown here is derived from an EMBL/GenBank/DDBJ whole genome shotgun (WGS) entry which is preliminary data.</text>
</comment>
<sequence length="399" mass="46906">MILKRYFFYLCLRIITIILVANFYHPHDFEYGEIARHISSGRGYSRVYTEDGSPIPTSSHAPLYPFFLAFFYKFKTTPLIYFLIQFFQAMISTWTIYLIFKTSEYVFDKKTAKTAEFLTGIYPPFLYYCTKIVPTTFFLFFLSLVIFLILTAKGKNLLHYSITGIVLGLTILCDPIAMVIYPAILIIFLVNKSINFFRMLLIVFFSLVVLLPWTIRNYNVHKAIVPVTTQFGVNFWIGNNPNATGTDYFLVIDKDRYTLITQTLNKDIQDSLTKISEVERSNFYFKQAIDFIKKKPSIFAILLIKKFYYYFWFAPTNIYISPDDRYRRFYIPIYLVVLVCGILGIIIAINQKCEVLLILTVQLFISAIYIFSHVGLLRYRMPVELYLLMFSAFFIKRLR</sequence>
<keyword evidence="7 8" id="KW-0472">Membrane</keyword>
<dbReference type="InterPro" id="IPR050297">
    <property type="entry name" value="LipidA_mod_glycosyltrf_83"/>
</dbReference>
<dbReference type="GO" id="GO:0016763">
    <property type="term" value="F:pentosyltransferase activity"/>
    <property type="evidence" value="ECO:0007669"/>
    <property type="project" value="TreeGrafter"/>
</dbReference>
<evidence type="ECO:0000259" key="9">
    <source>
        <dbReference type="Pfam" id="PF13231"/>
    </source>
</evidence>
<evidence type="ECO:0000256" key="2">
    <source>
        <dbReference type="ARBA" id="ARBA00022475"/>
    </source>
</evidence>
<comment type="subcellular location">
    <subcellularLocation>
        <location evidence="1">Cell membrane</location>
        <topology evidence="1">Multi-pass membrane protein</topology>
    </subcellularLocation>
</comment>
<accession>A0A7V3RIN5</accession>
<dbReference type="AlphaFoldDB" id="A0A7V3RIN5"/>
<feature type="domain" description="Glycosyltransferase RgtA/B/C/D-like" evidence="9">
    <location>
        <begin position="59"/>
        <end position="214"/>
    </location>
</feature>
<keyword evidence="3" id="KW-0328">Glycosyltransferase</keyword>
<feature type="transmembrane region" description="Helical" evidence="8">
    <location>
        <begin position="162"/>
        <end position="190"/>
    </location>
</feature>
<evidence type="ECO:0000313" key="10">
    <source>
        <dbReference type="EMBL" id="HGE78818.1"/>
    </source>
</evidence>
<evidence type="ECO:0000256" key="1">
    <source>
        <dbReference type="ARBA" id="ARBA00004651"/>
    </source>
</evidence>
<keyword evidence="2" id="KW-1003">Cell membrane</keyword>
<gene>
    <name evidence="10" type="ORF">ENX68_07480</name>
</gene>
<dbReference type="PANTHER" id="PTHR33908">
    <property type="entry name" value="MANNOSYLTRANSFERASE YKCB-RELATED"/>
    <property type="match status" value="1"/>
</dbReference>
<feature type="transmembrane region" description="Helical" evidence="8">
    <location>
        <begin position="125"/>
        <end position="150"/>
    </location>
</feature>
<dbReference type="Pfam" id="PF13231">
    <property type="entry name" value="PMT_2"/>
    <property type="match status" value="1"/>
</dbReference>
<keyword evidence="5 8" id="KW-0812">Transmembrane</keyword>
<keyword evidence="6 8" id="KW-1133">Transmembrane helix</keyword>
<evidence type="ECO:0000256" key="7">
    <source>
        <dbReference type="ARBA" id="ARBA00023136"/>
    </source>
</evidence>
<dbReference type="GO" id="GO:0005886">
    <property type="term" value="C:plasma membrane"/>
    <property type="evidence" value="ECO:0007669"/>
    <property type="project" value="UniProtKB-SubCell"/>
</dbReference>
<evidence type="ECO:0000256" key="4">
    <source>
        <dbReference type="ARBA" id="ARBA00022679"/>
    </source>
</evidence>
<name>A0A7V3RIN5_UNCW3</name>
<dbReference type="GO" id="GO:0009103">
    <property type="term" value="P:lipopolysaccharide biosynthetic process"/>
    <property type="evidence" value="ECO:0007669"/>
    <property type="project" value="UniProtKB-ARBA"/>
</dbReference>
<dbReference type="PANTHER" id="PTHR33908:SF11">
    <property type="entry name" value="MEMBRANE PROTEIN"/>
    <property type="match status" value="1"/>
</dbReference>
<protein>
    <recommendedName>
        <fullName evidence="9">Glycosyltransferase RgtA/B/C/D-like domain-containing protein</fullName>
    </recommendedName>
</protein>
<dbReference type="InterPro" id="IPR038731">
    <property type="entry name" value="RgtA/B/C-like"/>
</dbReference>
<feature type="transmembrane region" description="Helical" evidence="8">
    <location>
        <begin position="196"/>
        <end position="215"/>
    </location>
</feature>
<organism evidence="10">
    <name type="scientific">candidate division WOR-3 bacterium</name>
    <dbReference type="NCBI Taxonomy" id="2052148"/>
    <lineage>
        <taxon>Bacteria</taxon>
        <taxon>Bacteria division WOR-3</taxon>
    </lineage>
</organism>
<keyword evidence="4" id="KW-0808">Transferase</keyword>
<feature type="transmembrane region" description="Helical" evidence="8">
    <location>
        <begin position="6"/>
        <end position="24"/>
    </location>
</feature>
<feature type="transmembrane region" description="Helical" evidence="8">
    <location>
        <begin position="296"/>
        <end position="314"/>
    </location>
</feature>
<evidence type="ECO:0000256" key="8">
    <source>
        <dbReference type="SAM" id="Phobius"/>
    </source>
</evidence>